<evidence type="ECO:0000313" key="8">
    <source>
        <dbReference type="Proteomes" id="UP000219215"/>
    </source>
</evidence>
<protein>
    <submittedName>
        <fullName evidence="7">Rhomboid family protein</fullName>
    </submittedName>
</protein>
<dbReference type="Gene3D" id="1.20.1540.10">
    <property type="entry name" value="Rhomboid-like"/>
    <property type="match status" value="1"/>
</dbReference>
<feature type="transmembrane region" description="Helical" evidence="5">
    <location>
        <begin position="263"/>
        <end position="283"/>
    </location>
</feature>
<dbReference type="SUPFAM" id="SSF144091">
    <property type="entry name" value="Rhomboid-like"/>
    <property type="match status" value="1"/>
</dbReference>
<gene>
    <name evidence="7" type="ORF">DPRO_2885</name>
</gene>
<dbReference type="EMBL" id="LT907975">
    <property type="protein sequence ID" value="SOB59795.1"/>
    <property type="molecule type" value="Genomic_DNA"/>
</dbReference>
<evidence type="ECO:0000256" key="4">
    <source>
        <dbReference type="ARBA" id="ARBA00023136"/>
    </source>
</evidence>
<reference evidence="8" key="1">
    <citation type="submission" date="2017-09" db="EMBL/GenBank/DDBJ databases">
        <authorList>
            <person name="Regsiter A."/>
            <person name="William W."/>
        </authorList>
    </citation>
    <scope>NUCLEOTIDE SEQUENCE [LARGE SCALE GENOMIC DNA]</scope>
    <source>
        <strain evidence="8">500-1</strain>
    </source>
</reference>
<accession>A0A2C8FBI1</accession>
<dbReference type="PANTHER" id="PTHR43066:SF5">
    <property type="entry name" value="RHOMBOID-LIKE PROTEIN 11, CHLOROPLASTIC-RELATED"/>
    <property type="match status" value="1"/>
</dbReference>
<evidence type="ECO:0000313" key="7">
    <source>
        <dbReference type="EMBL" id="SOB59795.1"/>
    </source>
</evidence>
<evidence type="ECO:0000256" key="1">
    <source>
        <dbReference type="ARBA" id="ARBA00004141"/>
    </source>
</evidence>
<proteinExistence type="predicted"/>
<sequence length="342" mass="36633">MSNESTPPGVLSRTFRPQWVDIASELYGVEPDSSECRLDHATAKLWTLILASRAIPYRMRNRSAEEGGGHSVQTQAWSLERAVEEIRLHRDENVPDGRGMFLHDLRPVGGREATMALMLCMLLFFWIYNRTYPAIAMFPQKWLNHGSADALEILNGEWWRVFTALTLHGDGAHVLGNAIIGGVFIWLAARRLGSGLAWILAILGGGMGNWINAMVLGPPHNSIGFSTASFAAAGLLAGVASFHVGGGQHGLGSGSIVQRFLRFLSSALIPFAAGLGLLAMLGAGEDTDLGAHLFGFVSGLGLGTLTGLLVSRTGLPTRGFDIGLYICAMGLILAAWGLAWLA</sequence>
<dbReference type="GO" id="GO:0004252">
    <property type="term" value="F:serine-type endopeptidase activity"/>
    <property type="evidence" value="ECO:0007669"/>
    <property type="project" value="InterPro"/>
</dbReference>
<keyword evidence="3 5" id="KW-1133">Transmembrane helix</keyword>
<feature type="transmembrane region" description="Helical" evidence="5">
    <location>
        <begin position="108"/>
        <end position="128"/>
    </location>
</feature>
<feature type="transmembrane region" description="Helical" evidence="5">
    <location>
        <begin position="196"/>
        <end position="217"/>
    </location>
</feature>
<dbReference type="PANTHER" id="PTHR43066">
    <property type="entry name" value="RHOMBOID-RELATED PROTEIN"/>
    <property type="match status" value="1"/>
</dbReference>
<dbReference type="KEGG" id="pprf:DPRO_2885"/>
<dbReference type="OrthoDB" id="9813074at2"/>
<name>A0A2C8FBI1_9BACT</name>
<evidence type="ECO:0000256" key="5">
    <source>
        <dbReference type="SAM" id="Phobius"/>
    </source>
</evidence>
<comment type="subcellular location">
    <subcellularLocation>
        <location evidence="1">Membrane</location>
        <topology evidence="1">Multi-pass membrane protein</topology>
    </subcellularLocation>
</comment>
<dbReference type="InterPro" id="IPR022764">
    <property type="entry name" value="Peptidase_S54_rhomboid_dom"/>
</dbReference>
<feature type="transmembrane region" description="Helical" evidence="5">
    <location>
        <begin position="223"/>
        <end position="242"/>
    </location>
</feature>
<dbReference type="InterPro" id="IPR035952">
    <property type="entry name" value="Rhomboid-like_sf"/>
</dbReference>
<feature type="domain" description="Peptidase S54 rhomboid" evidence="6">
    <location>
        <begin position="156"/>
        <end position="305"/>
    </location>
</feature>
<dbReference type="AlphaFoldDB" id="A0A2C8FBI1"/>
<feature type="transmembrane region" description="Helical" evidence="5">
    <location>
        <begin position="171"/>
        <end position="189"/>
    </location>
</feature>
<evidence type="ECO:0000256" key="3">
    <source>
        <dbReference type="ARBA" id="ARBA00022989"/>
    </source>
</evidence>
<keyword evidence="4 5" id="KW-0472">Membrane</keyword>
<dbReference type="RefSeq" id="WP_097012619.1">
    <property type="nucleotide sequence ID" value="NZ_LT907975.1"/>
</dbReference>
<dbReference type="Proteomes" id="UP000219215">
    <property type="component" value="Chromosome DPRO"/>
</dbReference>
<dbReference type="GO" id="GO:0016020">
    <property type="term" value="C:membrane"/>
    <property type="evidence" value="ECO:0007669"/>
    <property type="project" value="UniProtKB-SubCell"/>
</dbReference>
<evidence type="ECO:0000259" key="6">
    <source>
        <dbReference type="Pfam" id="PF01694"/>
    </source>
</evidence>
<feature type="transmembrane region" description="Helical" evidence="5">
    <location>
        <begin position="289"/>
        <end position="310"/>
    </location>
</feature>
<organism evidence="7 8">
    <name type="scientific">Pseudodesulfovibrio profundus</name>
    <dbReference type="NCBI Taxonomy" id="57320"/>
    <lineage>
        <taxon>Bacteria</taxon>
        <taxon>Pseudomonadati</taxon>
        <taxon>Thermodesulfobacteriota</taxon>
        <taxon>Desulfovibrionia</taxon>
        <taxon>Desulfovibrionales</taxon>
        <taxon>Desulfovibrionaceae</taxon>
    </lineage>
</organism>
<dbReference type="Pfam" id="PF01694">
    <property type="entry name" value="Rhomboid"/>
    <property type="match status" value="1"/>
</dbReference>
<evidence type="ECO:0000256" key="2">
    <source>
        <dbReference type="ARBA" id="ARBA00022692"/>
    </source>
</evidence>
<keyword evidence="8" id="KW-1185">Reference proteome</keyword>
<keyword evidence="2 5" id="KW-0812">Transmembrane</keyword>
<feature type="transmembrane region" description="Helical" evidence="5">
    <location>
        <begin position="322"/>
        <end position="341"/>
    </location>
</feature>